<protein>
    <recommendedName>
        <fullName evidence="3">Prevent-host-death family protein</fullName>
    </recommendedName>
</protein>
<gene>
    <name evidence="1" type="ORF">CWATWH0003_3657</name>
</gene>
<comment type="caution">
    <text evidence="1">The sequence shown here is derived from an EMBL/GenBank/DDBJ whole genome shotgun (WGS) entry which is preliminary data.</text>
</comment>
<dbReference type="Proteomes" id="UP000003477">
    <property type="component" value="Unassembled WGS sequence"/>
</dbReference>
<accession>G5J873</accession>
<dbReference type="PATRIC" id="fig|423471.3.peg.3436"/>
<dbReference type="RefSeq" id="WP_007306538.1">
    <property type="nucleotide sequence ID" value="NZ_AESD01000536.1"/>
</dbReference>
<dbReference type="EMBL" id="AESD01000536">
    <property type="protein sequence ID" value="EHJ11623.1"/>
    <property type="molecule type" value="Genomic_DNA"/>
</dbReference>
<evidence type="ECO:0000313" key="1">
    <source>
        <dbReference type="EMBL" id="EHJ11623.1"/>
    </source>
</evidence>
<evidence type="ECO:0008006" key="3">
    <source>
        <dbReference type="Google" id="ProtNLM"/>
    </source>
</evidence>
<name>G5J873_CROWT</name>
<dbReference type="GeneID" id="88767174"/>
<reference evidence="1 2" key="1">
    <citation type="journal article" date="2011" name="Front. Microbiol.">
        <title>Two Strains of Crocosphaera watsonii with Highly Conserved Genomes are Distinguished by Strain-Specific Features.</title>
        <authorList>
            <person name="Bench S.R."/>
            <person name="Ilikchyan I.N."/>
            <person name="Tripp H.J."/>
            <person name="Zehr J.P."/>
        </authorList>
    </citation>
    <scope>NUCLEOTIDE SEQUENCE [LARGE SCALE GENOMIC DNA]</scope>
    <source>
        <strain evidence="1 2">WH 0003</strain>
    </source>
</reference>
<proteinExistence type="predicted"/>
<evidence type="ECO:0000313" key="2">
    <source>
        <dbReference type="Proteomes" id="UP000003477"/>
    </source>
</evidence>
<sequence length="111" mass="12973">MIELHPQFLTNNGQEFVLLPSEEFRTIQKLLENLEELEALRNIKEKNSQTSFLECLKEMQKPASNDWEKAISTIAQQERINQLLDSWDNLDDENEQKEILDIIQSIEGVSI</sequence>
<organism evidence="1 2">
    <name type="scientific">Crocosphaera watsonii WH 0003</name>
    <dbReference type="NCBI Taxonomy" id="423471"/>
    <lineage>
        <taxon>Bacteria</taxon>
        <taxon>Bacillati</taxon>
        <taxon>Cyanobacteriota</taxon>
        <taxon>Cyanophyceae</taxon>
        <taxon>Oscillatoriophycideae</taxon>
        <taxon>Chroococcales</taxon>
        <taxon>Aphanothecaceae</taxon>
        <taxon>Crocosphaera</taxon>
    </lineage>
</organism>
<dbReference type="AlphaFoldDB" id="G5J873"/>